<keyword evidence="2" id="KW-1133">Transmembrane helix</keyword>
<reference evidence="3 4" key="1">
    <citation type="submission" date="2018-06" db="EMBL/GenBank/DDBJ databases">
        <title>The Genome of Cuscuta australis (Dodder) Provides Insight into the Evolution of Plant Parasitism.</title>
        <authorList>
            <person name="Liu H."/>
        </authorList>
    </citation>
    <scope>NUCLEOTIDE SEQUENCE [LARGE SCALE GENOMIC DNA]</scope>
    <source>
        <strain evidence="4">cv. Yunnan</strain>
        <tissue evidence="3">Vines</tissue>
    </source>
</reference>
<evidence type="ECO:0000313" key="4">
    <source>
        <dbReference type="Proteomes" id="UP000249390"/>
    </source>
</evidence>
<keyword evidence="2" id="KW-0812">Transmembrane</keyword>
<proteinExistence type="predicted"/>
<dbReference type="PANTHER" id="PTHR45287:SF4">
    <property type="entry name" value="OS03G0691500 PROTEIN"/>
    <property type="match status" value="1"/>
</dbReference>
<evidence type="ECO:0000256" key="1">
    <source>
        <dbReference type="SAM" id="Coils"/>
    </source>
</evidence>
<protein>
    <submittedName>
        <fullName evidence="3">Uncharacterized protein</fullName>
    </submittedName>
</protein>
<comment type="caution">
    <text evidence="3">The sequence shown here is derived from an EMBL/GenBank/DDBJ whole genome shotgun (WGS) entry which is preliminary data.</text>
</comment>
<evidence type="ECO:0000256" key="2">
    <source>
        <dbReference type="SAM" id="Phobius"/>
    </source>
</evidence>
<dbReference type="Proteomes" id="UP000249390">
    <property type="component" value="Unassembled WGS sequence"/>
</dbReference>
<keyword evidence="4" id="KW-1185">Reference proteome</keyword>
<dbReference type="PANTHER" id="PTHR45287">
    <property type="entry name" value="OS03G0691500 PROTEIN"/>
    <property type="match status" value="1"/>
</dbReference>
<feature type="transmembrane region" description="Helical" evidence="2">
    <location>
        <begin position="34"/>
        <end position="52"/>
    </location>
</feature>
<dbReference type="AlphaFoldDB" id="A0A328DIE9"/>
<dbReference type="InterPro" id="IPR040262">
    <property type="entry name" value="At4g38062-like"/>
</dbReference>
<dbReference type="EMBL" id="NQVE01000135">
    <property type="protein sequence ID" value="RAL45304.1"/>
    <property type="molecule type" value="Genomic_DNA"/>
</dbReference>
<organism evidence="3 4">
    <name type="scientific">Cuscuta australis</name>
    <dbReference type="NCBI Taxonomy" id="267555"/>
    <lineage>
        <taxon>Eukaryota</taxon>
        <taxon>Viridiplantae</taxon>
        <taxon>Streptophyta</taxon>
        <taxon>Embryophyta</taxon>
        <taxon>Tracheophyta</taxon>
        <taxon>Spermatophyta</taxon>
        <taxon>Magnoliopsida</taxon>
        <taxon>eudicotyledons</taxon>
        <taxon>Gunneridae</taxon>
        <taxon>Pentapetalae</taxon>
        <taxon>asterids</taxon>
        <taxon>lamiids</taxon>
        <taxon>Solanales</taxon>
        <taxon>Convolvulaceae</taxon>
        <taxon>Cuscuteae</taxon>
        <taxon>Cuscuta</taxon>
        <taxon>Cuscuta subgen. Grammica</taxon>
        <taxon>Cuscuta sect. Cleistogrammica</taxon>
    </lineage>
</organism>
<feature type="transmembrane region" description="Helical" evidence="2">
    <location>
        <begin position="72"/>
        <end position="90"/>
    </location>
</feature>
<sequence>MILPSKLCNTSQSCKTRTCITTFYRQYTKHGKQFIVPKCFFVCCFCAILFLFLDQNLHVYEQVVYYKDNSFYILDIAAEFYWAVVVFLTLEFGRMGTLHEQLDEAFGEIERLKTENKKKSESCQGFMRAYNEQLLKTQSANSELAKLTLELNTKEAELLLSNQRCEELESNLKEKESAIRCLSSANDMVRADSAQKLKKLEEDNRSMSMALDEASARNMDQERKIESFRSEMERLREFVVASSQKTSSQVKKGEKASEELRQQNDDVMLKVEEVNRKLEDQLKWKKEQYDHLVEAHERIMKQFHQREKDWDEEKDTLCDKISTLQMNFESQTRHSEDLQSRLQLCNQALVHEESKRKSLEVQLSESKAFFDNVSAEYEEAKAKFENLSNQRDNDIRNLREVLRTKETTYKEMEYQFRKVEQENRELMASIKELQEAGIKEAGNFSSSKLRNKLKSLEQIHRECSTHLKSKESEWASMLENKDKSITNLQKELQDSHSYLTLVEEQKIQSQIEAHVLQETLNEALEQLERLKSELEEANKELEDNFYQSKEVEFELQLWRCLAERLEASLEENHQMRREVEASLFEQVDFEYELRRDKDRLVQILAQKEEELNELKEKIPLQQKNENKKRAFQETLELFEEEWLRKEVERAILTQIEADRNHKNLQHRLDYLQKLVMSLELEFEDSTSSFSSRLLEVLEKTMIKDKTTTAGSELENKFNVLHKNVEQLNAYVSNMTSEFVGLSDRMSQMCMEDVQLSKKLGRMLRNSSNGNFDDPIKENSQNNTCHSPTSNKILEAAAIVEDRLPLRPLNS</sequence>
<feature type="coiled-coil region" evidence="1">
    <location>
        <begin position="95"/>
        <end position="295"/>
    </location>
</feature>
<feature type="coiled-coil region" evidence="1">
    <location>
        <begin position="513"/>
        <end position="551"/>
    </location>
</feature>
<feature type="coiled-coil region" evidence="1">
    <location>
        <begin position="597"/>
        <end position="681"/>
    </location>
</feature>
<feature type="coiled-coil region" evidence="1">
    <location>
        <begin position="370"/>
        <end position="436"/>
    </location>
</feature>
<evidence type="ECO:0000313" key="3">
    <source>
        <dbReference type="EMBL" id="RAL45304.1"/>
    </source>
</evidence>
<keyword evidence="2" id="KW-0472">Membrane</keyword>
<keyword evidence="1" id="KW-0175">Coiled coil</keyword>
<name>A0A328DIE9_9ASTE</name>
<gene>
    <name evidence="3" type="ORF">DM860_014714</name>
</gene>
<accession>A0A328DIE9</accession>